<feature type="transmembrane region" description="Helical" evidence="2">
    <location>
        <begin position="323"/>
        <end position="343"/>
    </location>
</feature>
<feature type="compositionally biased region" description="Polar residues" evidence="1">
    <location>
        <begin position="228"/>
        <end position="261"/>
    </location>
</feature>
<feature type="compositionally biased region" description="Polar residues" evidence="1">
    <location>
        <begin position="165"/>
        <end position="187"/>
    </location>
</feature>
<evidence type="ECO:0000256" key="2">
    <source>
        <dbReference type="SAM" id="Phobius"/>
    </source>
</evidence>
<feature type="signal peptide" evidence="3">
    <location>
        <begin position="1"/>
        <end position="25"/>
    </location>
</feature>
<name>A0A1X0NGW7_9TRYP</name>
<accession>A0A1X0NGW7</accession>
<evidence type="ECO:0008006" key="6">
    <source>
        <dbReference type="Google" id="ProtNLM"/>
    </source>
</evidence>
<reference evidence="4 5" key="1">
    <citation type="submission" date="2017-03" db="EMBL/GenBank/DDBJ databases">
        <title>An alternative strategy for trypanosome survival in the mammalian bloodstream revealed through genome and transcriptome analysis of the ubiquitous bovine parasite Trypanosoma (Megatrypanum) theileri.</title>
        <authorList>
            <person name="Kelly S."/>
            <person name="Ivens A."/>
            <person name="Mott A."/>
            <person name="O'Neill E."/>
            <person name="Emms D."/>
            <person name="Macleod O."/>
            <person name="Voorheis P."/>
            <person name="Matthews J."/>
            <person name="Matthews K."/>
            <person name="Carrington M."/>
        </authorList>
    </citation>
    <scope>NUCLEOTIDE SEQUENCE [LARGE SCALE GENOMIC DNA]</scope>
    <source>
        <strain evidence="4">Edinburgh</strain>
    </source>
</reference>
<dbReference type="Proteomes" id="UP000192257">
    <property type="component" value="Unassembled WGS sequence"/>
</dbReference>
<keyword evidence="5" id="KW-1185">Reference proteome</keyword>
<comment type="caution">
    <text evidence="4">The sequence shown here is derived from an EMBL/GenBank/DDBJ whole genome shotgun (WGS) entry which is preliminary data.</text>
</comment>
<gene>
    <name evidence="4" type="ORF">TM35_000761030</name>
</gene>
<organism evidence="4 5">
    <name type="scientific">Trypanosoma theileri</name>
    <dbReference type="NCBI Taxonomy" id="67003"/>
    <lineage>
        <taxon>Eukaryota</taxon>
        <taxon>Discoba</taxon>
        <taxon>Euglenozoa</taxon>
        <taxon>Kinetoplastea</taxon>
        <taxon>Metakinetoplastina</taxon>
        <taxon>Trypanosomatida</taxon>
        <taxon>Trypanosomatidae</taxon>
        <taxon>Trypanosoma</taxon>
    </lineage>
</organism>
<dbReference type="EMBL" id="NBCO01000076">
    <property type="protein sequence ID" value="ORC83158.1"/>
    <property type="molecule type" value="Genomic_DNA"/>
</dbReference>
<evidence type="ECO:0000313" key="5">
    <source>
        <dbReference type="Proteomes" id="UP000192257"/>
    </source>
</evidence>
<feature type="compositionally biased region" description="Low complexity" evidence="1">
    <location>
        <begin position="54"/>
        <end position="70"/>
    </location>
</feature>
<evidence type="ECO:0000313" key="4">
    <source>
        <dbReference type="EMBL" id="ORC83158.1"/>
    </source>
</evidence>
<dbReference type="GeneID" id="39991091"/>
<feature type="region of interest" description="Disordered" evidence="1">
    <location>
        <begin position="209"/>
        <end position="302"/>
    </location>
</feature>
<sequence length="344" mass="35761">MMMMMRRVMCVLAVMLCCACGSAIAQTPADAPQLPYVPDLYGSSLEGFPLPDRSQSTTSSSSSSSTGSVTKHQLEEKALVSKENSIRPGASDGSDLSRAQLPTNIHNTNSHEDANLLAQKLVKKTGPGSEEEGAAGSLTDEREMVTVQQRDTAVGVQGQRRGSEQGITSTPGPSESETATLSASPENHPQGGEHENNIRAASPTLTDAEEVKAETGASTTTIQSTTQDSNAAPQDIQRSANTKGDNSAVGNSSLTQQSSPANVDETVAPDTEETIPTTPPSPENTNTEAPTLTPSHVPSPKGEITSIASAVQKKANVDSSVSSVWMCTAAPLLIVAVLVSATLY</sequence>
<feature type="region of interest" description="Disordered" evidence="1">
    <location>
        <begin position="47"/>
        <end position="197"/>
    </location>
</feature>
<proteinExistence type="predicted"/>
<keyword evidence="2" id="KW-0472">Membrane</keyword>
<keyword evidence="3" id="KW-0732">Signal</keyword>
<dbReference type="AlphaFoldDB" id="A0A1X0NGW7"/>
<evidence type="ECO:0000256" key="1">
    <source>
        <dbReference type="SAM" id="MobiDB-lite"/>
    </source>
</evidence>
<keyword evidence="2" id="KW-0812">Transmembrane</keyword>
<dbReference type="RefSeq" id="XP_028877386.1">
    <property type="nucleotide sequence ID" value="XM_029031311.1"/>
</dbReference>
<feature type="chain" id="PRO_5013298317" description="Mucin TcMUCII" evidence="3">
    <location>
        <begin position="26"/>
        <end position="344"/>
    </location>
</feature>
<protein>
    <recommendedName>
        <fullName evidence="6">Mucin TcMUCII</fullName>
    </recommendedName>
</protein>
<feature type="compositionally biased region" description="Low complexity" evidence="1">
    <location>
        <begin position="218"/>
        <end position="227"/>
    </location>
</feature>
<dbReference type="VEuPathDB" id="TriTrypDB:TM35_000761030"/>
<keyword evidence="2" id="KW-1133">Transmembrane helix</keyword>
<evidence type="ECO:0000256" key="3">
    <source>
        <dbReference type="SAM" id="SignalP"/>
    </source>
</evidence>